<accession>A0A194S8P2</accession>
<dbReference type="PROSITE" id="PS50181">
    <property type="entry name" value="FBOX"/>
    <property type="match status" value="1"/>
</dbReference>
<dbReference type="Proteomes" id="UP000053890">
    <property type="component" value="Unassembled WGS sequence"/>
</dbReference>
<keyword evidence="4" id="KW-1185">Reference proteome</keyword>
<feature type="region of interest" description="Disordered" evidence="1">
    <location>
        <begin position="1"/>
        <end position="97"/>
    </location>
</feature>
<dbReference type="EMBL" id="KQ474075">
    <property type="protein sequence ID" value="KPV77093.1"/>
    <property type="molecule type" value="Genomic_DNA"/>
</dbReference>
<dbReference type="CDD" id="cd09917">
    <property type="entry name" value="F-box_SF"/>
    <property type="match status" value="1"/>
</dbReference>
<dbReference type="OMA" id="EIAWINL"/>
<feature type="region of interest" description="Disordered" evidence="1">
    <location>
        <begin position="263"/>
        <end position="293"/>
    </location>
</feature>
<reference evidence="3 4" key="1">
    <citation type="journal article" date="2015" name="Front. Microbiol.">
        <title>Genome sequence of the plant growth promoting endophytic yeast Rhodotorula graminis WP1.</title>
        <authorList>
            <person name="Firrincieli A."/>
            <person name="Otillar R."/>
            <person name="Salamov A."/>
            <person name="Schmutz J."/>
            <person name="Khan Z."/>
            <person name="Redman R.S."/>
            <person name="Fleck N.D."/>
            <person name="Lindquist E."/>
            <person name="Grigoriev I.V."/>
            <person name="Doty S.L."/>
        </authorList>
    </citation>
    <scope>NUCLEOTIDE SEQUENCE [LARGE SCALE GENOMIC DNA]</scope>
    <source>
        <strain evidence="3 4">WP1</strain>
    </source>
</reference>
<dbReference type="OrthoDB" id="3248205at2759"/>
<evidence type="ECO:0000259" key="2">
    <source>
        <dbReference type="PROSITE" id="PS50181"/>
    </source>
</evidence>
<evidence type="ECO:0000256" key="1">
    <source>
        <dbReference type="SAM" id="MobiDB-lite"/>
    </source>
</evidence>
<proteinExistence type="predicted"/>
<dbReference type="InterPro" id="IPR001810">
    <property type="entry name" value="F-box_dom"/>
</dbReference>
<feature type="compositionally biased region" description="Basic residues" evidence="1">
    <location>
        <begin position="86"/>
        <end position="97"/>
    </location>
</feature>
<gene>
    <name evidence="3" type="ORF">RHOBADRAFT_52048</name>
</gene>
<name>A0A194S8P2_RHOGW</name>
<feature type="compositionally biased region" description="Acidic residues" evidence="1">
    <location>
        <begin position="283"/>
        <end position="293"/>
    </location>
</feature>
<feature type="compositionally biased region" description="Acidic residues" evidence="1">
    <location>
        <begin position="19"/>
        <end position="30"/>
    </location>
</feature>
<evidence type="ECO:0000313" key="4">
    <source>
        <dbReference type="Proteomes" id="UP000053890"/>
    </source>
</evidence>
<dbReference type="InterPro" id="IPR036047">
    <property type="entry name" value="F-box-like_dom_sf"/>
</dbReference>
<feature type="compositionally biased region" description="Low complexity" evidence="1">
    <location>
        <begin position="34"/>
        <end position="46"/>
    </location>
</feature>
<feature type="compositionally biased region" description="Low complexity" evidence="1">
    <location>
        <begin position="75"/>
        <end position="85"/>
    </location>
</feature>
<feature type="region of interest" description="Disordered" evidence="1">
    <location>
        <begin position="711"/>
        <end position="730"/>
    </location>
</feature>
<organism evidence="3 4">
    <name type="scientific">Rhodotorula graminis (strain WP1)</name>
    <dbReference type="NCBI Taxonomy" id="578459"/>
    <lineage>
        <taxon>Eukaryota</taxon>
        <taxon>Fungi</taxon>
        <taxon>Dikarya</taxon>
        <taxon>Basidiomycota</taxon>
        <taxon>Pucciniomycotina</taxon>
        <taxon>Microbotryomycetes</taxon>
        <taxon>Sporidiobolales</taxon>
        <taxon>Sporidiobolaceae</taxon>
        <taxon>Rhodotorula</taxon>
    </lineage>
</organism>
<dbReference type="AlphaFoldDB" id="A0A194S8P2"/>
<feature type="domain" description="F-box" evidence="2">
    <location>
        <begin position="101"/>
        <end position="150"/>
    </location>
</feature>
<protein>
    <recommendedName>
        <fullName evidence="2">F-box domain-containing protein</fullName>
    </recommendedName>
</protein>
<sequence length="840" mass="93369">MPRPRRSAAAKAVKYNDDPLSDEVDDEDAALTDAGESASGASSSRKGGVHKAQDDEAWSQGDDSDDAPARKKARTSTSSSSTKGKGTSKGKSKGKGRAGKLSAFLAMPLDILVEISRHLDPPSLLSMSRANKMMRGVFAHRSAAPIWAIVRGNVDLPQLEATDLSEMQLASLVFERNCHLCGRGRASIVDYALRVRWCKKCQRANLDNQSRIRRKVEDLHVNAFECSPFTFHSLSGYNSGKNPYYCTPDVERISAQLYEVEGKAPKKPRKAKKKKSKKRKYEDEDDESDEEVMDEDDVAKLEAFVKQRHDIVAASQRDAVALVKWERSSITARRESGDAARQAREEAIRQKLLALGYSDADCIINPYSSVWNLVDQPTKLTNSIWTRISPKIIEHVEAQKKRRIASETASRCRIRHAAVQGRYELLLAAEKGEAYLTFPSPSMFAALPSVEPFWVPEGATLTDDAWAAALPAILDEVKLARRAIKVGYARNIVKVLVEAGAPIAAALVKKLEPSETAPVRPIGVLRDAAENHDMVRFGFSSLDLADTADHVGDAELDALFSRLSATFLSTKYNDSKLEHFPDIHRVLRDNRRAADVSDAVLPTVCFVKEVLDILKRTSLPDDRSSRRKLERLGPVFRCHGCDPERLDYDPFYFGRGARASDRSENLYWSDMMEHVTSRHRDTYMQRYMSPHIKHSEIRLSTSTYPPVPLQQPVPARKPATPFVPSRDPSSIEDDELEAWFDAASSDKPSTSGDIELEPVDDELEVADYELEAWYTASRFGDESTTTIADDEFEAWFDEASVDDPTAVGDDELEAWLADTGLDGPPSFADDDIGAWLDAAV</sequence>
<dbReference type="RefSeq" id="XP_018273142.1">
    <property type="nucleotide sequence ID" value="XM_018416144.1"/>
</dbReference>
<feature type="compositionally biased region" description="Basic residues" evidence="1">
    <location>
        <begin position="265"/>
        <end position="279"/>
    </location>
</feature>
<dbReference type="GeneID" id="28976592"/>
<evidence type="ECO:0000313" key="3">
    <source>
        <dbReference type="EMBL" id="KPV77093.1"/>
    </source>
</evidence>
<dbReference type="STRING" id="578459.A0A194S8P2"/>
<dbReference type="SUPFAM" id="SSF81383">
    <property type="entry name" value="F-box domain"/>
    <property type="match status" value="1"/>
</dbReference>